<evidence type="ECO:0000256" key="2">
    <source>
        <dbReference type="SAM" id="MobiDB-lite"/>
    </source>
</evidence>
<organism evidence="4 5">
    <name type="scientific">Gardnerella vaginalis</name>
    <dbReference type="NCBI Taxonomy" id="2702"/>
    <lineage>
        <taxon>Bacteria</taxon>
        <taxon>Bacillati</taxon>
        <taxon>Actinomycetota</taxon>
        <taxon>Actinomycetes</taxon>
        <taxon>Bifidobacteriales</taxon>
        <taxon>Bifidobacteriaceae</taxon>
        <taxon>Gardnerella</taxon>
    </lineage>
</organism>
<comment type="similarity">
    <text evidence="1">Belongs to the DprA/Smf family.</text>
</comment>
<dbReference type="Proteomes" id="UP000259221">
    <property type="component" value="Unassembled WGS sequence"/>
</dbReference>
<dbReference type="GO" id="GO:0009294">
    <property type="term" value="P:DNA-mediated transformation"/>
    <property type="evidence" value="ECO:0007669"/>
    <property type="project" value="InterPro"/>
</dbReference>
<dbReference type="InterPro" id="IPR003488">
    <property type="entry name" value="DprA"/>
</dbReference>
<dbReference type="InterPro" id="IPR057666">
    <property type="entry name" value="DrpA_SLOG"/>
</dbReference>
<dbReference type="OrthoDB" id="9785707at2"/>
<evidence type="ECO:0000313" key="4">
    <source>
        <dbReference type="EMBL" id="RFD80034.1"/>
    </source>
</evidence>
<evidence type="ECO:0000259" key="3">
    <source>
        <dbReference type="Pfam" id="PF02481"/>
    </source>
</evidence>
<dbReference type="RefSeq" id="WP_116711626.1">
    <property type="nucleotide sequence ID" value="NZ_LRTV01000001.1"/>
</dbReference>
<dbReference type="AlphaFoldDB" id="A0A3E1J121"/>
<dbReference type="SUPFAM" id="SSF102405">
    <property type="entry name" value="MCP/YpsA-like"/>
    <property type="match status" value="1"/>
</dbReference>
<dbReference type="NCBIfam" id="TIGR00732">
    <property type="entry name" value="dprA"/>
    <property type="match status" value="1"/>
</dbReference>
<accession>A0A3E1J121</accession>
<comment type="caution">
    <text evidence="4">The sequence shown here is derived from an EMBL/GenBank/DDBJ whole genome shotgun (WGS) entry which is preliminary data.</text>
</comment>
<reference evidence="4 5" key="1">
    <citation type="submission" date="2016-02" db="EMBL/GenBank/DDBJ databases">
        <authorList>
            <person name="Alioto T."/>
            <person name="Alioto T."/>
        </authorList>
    </citation>
    <scope>NUCLEOTIDE SEQUENCE [LARGE SCALE GENOMIC DNA]</scope>
    <source>
        <strain evidence="4 5">NR010</strain>
    </source>
</reference>
<dbReference type="Gene3D" id="3.40.50.450">
    <property type="match status" value="1"/>
</dbReference>
<feature type="compositionally biased region" description="Low complexity" evidence="2">
    <location>
        <begin position="441"/>
        <end position="451"/>
    </location>
</feature>
<dbReference type="EMBL" id="LRTV01000001">
    <property type="protein sequence ID" value="RFD80034.1"/>
    <property type="molecule type" value="Genomic_DNA"/>
</dbReference>
<feature type="region of interest" description="Disordered" evidence="2">
    <location>
        <begin position="426"/>
        <end position="462"/>
    </location>
</feature>
<evidence type="ECO:0000313" key="5">
    <source>
        <dbReference type="Proteomes" id="UP000259221"/>
    </source>
</evidence>
<feature type="domain" description="Smf/DprA SLOG" evidence="3">
    <location>
        <begin position="185"/>
        <end position="407"/>
    </location>
</feature>
<dbReference type="Pfam" id="PF02481">
    <property type="entry name" value="DNA_processg_A"/>
    <property type="match status" value="1"/>
</dbReference>
<feature type="compositionally biased region" description="Polar residues" evidence="2">
    <location>
        <begin position="429"/>
        <end position="440"/>
    </location>
</feature>
<proteinExistence type="inferred from homology"/>
<gene>
    <name evidence="4" type="ORF">AXE77_00450</name>
</gene>
<name>A0A3E1J121_GARVA</name>
<protein>
    <submittedName>
        <fullName evidence="4">DNA processing protein DprA</fullName>
    </submittedName>
</protein>
<evidence type="ECO:0000256" key="1">
    <source>
        <dbReference type="ARBA" id="ARBA00006525"/>
    </source>
</evidence>
<feature type="compositionally biased region" description="Polar residues" evidence="2">
    <location>
        <begin position="453"/>
        <end position="462"/>
    </location>
</feature>
<dbReference type="PANTHER" id="PTHR43022">
    <property type="entry name" value="PROTEIN SMF"/>
    <property type="match status" value="1"/>
</dbReference>
<dbReference type="PANTHER" id="PTHR43022:SF1">
    <property type="entry name" value="PROTEIN SMF"/>
    <property type="match status" value="1"/>
</dbReference>
<sequence>MSNQQTPNGKKINTVDNDIVIDEETLARAILTFCLEGADAIMYTLLLGSSCAKTIVTLLHKITTSFLNKQLVNEAQQMQLPFASQELNEDKNETSESTSSSKCSKNQKLVTDMLRCVREHGALTTLDDYFKKGLKLWGYRNNNAPQSLDAFHTTLAKWCIRLTYLPTWEEADLLDWFTSSGKQWIIAPHSKYWPKQLQDLAFHSHFSPPLCLWGIGDPHALTQCRNPLAIVGSRSCTDYGKELAYQFAYDCASKGHTVISGGAYGIDAAAHWGAVDAQEEALENQAIGKTIAVFAGGLNHIGPQSNMQLFEHIIANSGACISELCPDTTPVGHRFLLRNRIIAALASKVIVAQARLQSGALNTATWASELNRELYAIPGNITHPHNAGCNKLIHDEQAIMVCSSQDIDTLFPQSHHYIANVTAPRHDATGTNVANGTNDANSTNKTSTRSTSGDDTNPATGTVLQTQDSIHNYTEIQKQIIEAISICRRKHEHANIDTIYEIIKSKQQSSNTATPSVAEISGAITLLELEGALKQNRENLVLIQQKVA</sequence>